<dbReference type="InterPro" id="IPR045469">
    <property type="entry name" value="Nis1"/>
</dbReference>
<keyword evidence="1" id="KW-0732">Signal</keyword>
<sequence length="158" mass="16876">MHFALPSLLMVLITLTSAFARVTNITFPAGAVVGTTIQLNIHESGYIQNWDDLGILVGFGSPDQLKNYKACVGATGQYYTNLYHNSTLLGNNTARPSNFDLVVPVPSGLNTSILWRITAAVPYVVGASGLTSVQYFNRTIRIYRAPTGVAPSPAANSG</sequence>
<dbReference type="Pfam" id="PF19271">
    <property type="entry name" value="Nis1"/>
    <property type="match status" value="1"/>
</dbReference>
<dbReference type="EMBL" id="JAKWFO010000003">
    <property type="protein sequence ID" value="KAI9638592.1"/>
    <property type="molecule type" value="Genomic_DNA"/>
</dbReference>
<protein>
    <submittedName>
        <fullName evidence="2">Uncharacterized protein</fullName>
    </submittedName>
</protein>
<dbReference type="Proteomes" id="UP001164286">
    <property type="component" value="Unassembled WGS sequence"/>
</dbReference>
<proteinExistence type="predicted"/>
<feature type="signal peptide" evidence="1">
    <location>
        <begin position="1"/>
        <end position="20"/>
    </location>
</feature>
<feature type="chain" id="PRO_5041306570" evidence="1">
    <location>
        <begin position="21"/>
        <end position="158"/>
    </location>
</feature>
<name>A0AA38LW89_9TREE</name>
<evidence type="ECO:0000313" key="2">
    <source>
        <dbReference type="EMBL" id="KAI9638592.1"/>
    </source>
</evidence>
<reference evidence="2" key="1">
    <citation type="journal article" date="2022" name="G3 (Bethesda)">
        <title>High quality genome of the basidiomycete yeast Dioszegia hungarica PDD-24b-2 isolated from cloud water.</title>
        <authorList>
            <person name="Jarrige D."/>
            <person name="Haridas S."/>
            <person name="Bleykasten-Grosshans C."/>
            <person name="Joly M."/>
            <person name="Nadalig T."/>
            <person name="Sancelme M."/>
            <person name="Vuilleumier S."/>
            <person name="Grigoriev I.V."/>
            <person name="Amato P."/>
            <person name="Bringel F."/>
        </authorList>
    </citation>
    <scope>NUCLEOTIDE SEQUENCE</scope>
    <source>
        <strain evidence="2">PDD-24b-2</strain>
    </source>
</reference>
<evidence type="ECO:0000256" key="1">
    <source>
        <dbReference type="SAM" id="SignalP"/>
    </source>
</evidence>
<dbReference type="GeneID" id="77731434"/>
<organism evidence="2 3">
    <name type="scientific">Dioszegia hungarica</name>
    <dbReference type="NCBI Taxonomy" id="4972"/>
    <lineage>
        <taxon>Eukaryota</taxon>
        <taxon>Fungi</taxon>
        <taxon>Dikarya</taxon>
        <taxon>Basidiomycota</taxon>
        <taxon>Agaricomycotina</taxon>
        <taxon>Tremellomycetes</taxon>
        <taxon>Tremellales</taxon>
        <taxon>Bulleribasidiaceae</taxon>
        <taxon>Dioszegia</taxon>
    </lineage>
</organism>
<dbReference type="RefSeq" id="XP_052948369.1">
    <property type="nucleotide sequence ID" value="XM_053092229.1"/>
</dbReference>
<gene>
    <name evidence="2" type="ORF">MKK02DRAFT_42990</name>
</gene>
<evidence type="ECO:0000313" key="3">
    <source>
        <dbReference type="Proteomes" id="UP001164286"/>
    </source>
</evidence>
<keyword evidence="3" id="KW-1185">Reference proteome</keyword>
<accession>A0AA38LW89</accession>
<comment type="caution">
    <text evidence="2">The sequence shown here is derived from an EMBL/GenBank/DDBJ whole genome shotgun (WGS) entry which is preliminary data.</text>
</comment>
<dbReference type="AlphaFoldDB" id="A0AA38LW89"/>